<dbReference type="GO" id="GO:0005525">
    <property type="term" value="F:GTP binding"/>
    <property type="evidence" value="ECO:0007669"/>
    <property type="project" value="InterPro"/>
</dbReference>
<reference evidence="4" key="1">
    <citation type="submission" date="2021-02" db="EMBL/GenBank/DDBJ databases">
        <authorList>
            <person name="Nowell W R."/>
        </authorList>
    </citation>
    <scope>NUCLEOTIDE SEQUENCE</scope>
</reference>
<dbReference type="Gene3D" id="3.40.50.300">
    <property type="entry name" value="P-loop containing nucleotide triphosphate hydrolases"/>
    <property type="match status" value="1"/>
</dbReference>
<dbReference type="Proteomes" id="UP000663868">
    <property type="component" value="Unassembled WGS sequence"/>
</dbReference>
<dbReference type="Pfam" id="PF25683">
    <property type="entry name" value="URGCP_GTPase"/>
    <property type="match status" value="1"/>
</dbReference>
<sequence>MVQLLPEPNQMSGEQGHIETVQIIDLKKCLNPDNVVVNHPLDRSYSDIDDEKLFLNSFKILHGYHQTSDETLDVSFNQIVDEPLLAKKIIEIINNNQSLTPYVVDSLKRYHALHDIQTIISQCLDLQKDINDKTIRDQFEDLIDNLTTRILLTIAIESMSYESQRFLANFIKRNDLPIPFTYYAWNPTHEELNYKINFNCLIEPLCLTSDRLYLQIGSDRCTGLGKTSLLPFIFNDKRKESVFTDGDKKYRNSCIDILFGKTKHSSYTIFDVHGTIDEKNISLIKAIQVYTALQVIYVTEDDLPDPSSNSNNDFLNTVMNYSSYSSSIPTIVVIFSSDFDKEEKTQILINRFQNHYANKHFSNVCWSVSPVLTTMKDLSEPKRRRYVERLKSQFSQLLEEIEGKATAEHLQFRSCFSIQELYLNLKDKKSNEKCSKIRRTHVKFDIENQLEELFKSSTDQTENLKLMTPTSYYRSEMDTIEKNKLSNITNNSNEIKKLDIDFRKLEKEKNLNAGFTPYSNFIIELLNNRTYIDLLITDFYLEKWRLKYVPGIKEEKEKIKSEKILLKKKLAEQQKLVDDENKLTAASNKKIDQKLLNDLKMLCEEDERLKDQLIEIDKKLANVDLTIGLFCDELFELYDYFHDYQPVKLDDTSQDFIKVAKNIAKLVNKGFAIHILRSRPLICESRLMKMALENLYVKETSRLVILTVVGEQSSAKSSLLNSTFGCNFRVSAGRCTIGMYLGIVYHKDLAIMILDTEGLMSLEESGSIFDNQMITMAILTSHLVIINHKGELSSNLEGLIGMSLYAKLQIQSLPFKPKLLFVLRDQTSGDESIFLEQLSKFKDNLQTSSSFLNVSIDDEFEIKQDNVVLLTQAFNKDINKELNITQRWRNETFAYEINQLRKNIFNDFHEQYIQDNYGLTSMDAFYNKISSNWKTIDKLGQGLLECKSLAELKVTNELKSKANGIIQEKSRLLLEGGTILLNSLLMEQTQAIEQLNNNTTNNIQLSSDIYLKNFIEDGFEKLHDLTCKLIKDAIVEYKQSTQSYHADIKSNIQKDIEPRILCTEQLLKQRFEQDVYTISKENAALQIQKQLLNTARIFFNKQTQTITDIKELNAVLDDRYNELYEKFEDNLNLLRKSESDITETIINIYNGIIKTRGGTTENEHNIYNLCPRLVPSTYRSEFHELESIYLSIQSYIIHRQTSNNVYKAIAYLKGIFSSNSWKTLSEKLGWFNHHTRDDEHKKEIFLSIAGGVIPQFNNNINEMLSTINLSYNDPKLITDLIQYVDSSIKTQSSPIQQYWNYLNIPQITADLIRMALRFLIDQAKQIADRKHAELKQELNQLKEWKVNIKEQFESSRDSFDQGQKFKSDLQKQIIEEIKRIYTRIVIDDVHAKITNNSEIDPDKIATNAYNDSIGSNPPDANNIMKYIIDINRYYLELALNKIQISKETIITNQIHRLERIIFNCVDKAIETVAKHDCHNVQQVYQDIVKNLRQILSDFRLSPMIGISTEIKDPDRFKESFKQLLLDRTNMYQEIVKCKNIFDTAATESCINLIKTRLGCQSRCPSCGTKCDNTETNHTKHHSTRHLASAFYGWSIRGTNKPTLWLCYQLWLTSSIYIGDTKFHPKPKYYSERAPEWLDDLERKSKTGDLCDDSKPPAEQRQAWMAVRHALIKRYSTKGMEDLEKYDENFDPAIESVSADFEPKWDYLQS</sequence>
<gene>
    <name evidence="3" type="ORF">IZO911_LOCUS8566</name>
    <name evidence="5" type="ORF">KXQ929_LOCUS2986</name>
    <name evidence="6" type="ORF">OKA104_LOCUS34006</name>
    <name evidence="4" type="ORF">VCS650_LOCUS11075</name>
</gene>
<dbReference type="EMBL" id="CAJOBB010000093">
    <property type="protein sequence ID" value="CAF3557855.1"/>
    <property type="molecule type" value="Genomic_DNA"/>
</dbReference>
<feature type="domain" description="VLIG-type G" evidence="2">
    <location>
        <begin position="700"/>
        <end position="822"/>
    </location>
</feature>
<dbReference type="InterPro" id="IPR052986">
    <property type="entry name" value="VLIG_GTPase"/>
</dbReference>
<dbReference type="EMBL" id="CAJNOE010000058">
    <property type="protein sequence ID" value="CAF0831721.1"/>
    <property type="molecule type" value="Genomic_DNA"/>
</dbReference>
<evidence type="ECO:0000256" key="1">
    <source>
        <dbReference type="SAM" id="Coils"/>
    </source>
</evidence>
<organism evidence="4 7">
    <name type="scientific">Adineta steineri</name>
    <dbReference type="NCBI Taxonomy" id="433720"/>
    <lineage>
        <taxon>Eukaryota</taxon>
        <taxon>Metazoa</taxon>
        <taxon>Spiralia</taxon>
        <taxon>Gnathifera</taxon>
        <taxon>Rotifera</taxon>
        <taxon>Eurotatoria</taxon>
        <taxon>Bdelloidea</taxon>
        <taxon>Adinetida</taxon>
        <taxon>Adinetidae</taxon>
        <taxon>Adineta</taxon>
    </lineage>
</organism>
<dbReference type="OrthoDB" id="1597724at2759"/>
<dbReference type="InterPro" id="IPR027417">
    <property type="entry name" value="P-loop_NTPase"/>
</dbReference>
<evidence type="ECO:0000259" key="2">
    <source>
        <dbReference type="PROSITE" id="PS51717"/>
    </source>
</evidence>
<dbReference type="SUPFAM" id="SSF52540">
    <property type="entry name" value="P-loop containing nucleoside triphosphate hydrolases"/>
    <property type="match status" value="2"/>
</dbReference>
<dbReference type="Proteomes" id="UP000663881">
    <property type="component" value="Unassembled WGS sequence"/>
</dbReference>
<proteinExistence type="predicted"/>
<dbReference type="GO" id="GO:0003924">
    <property type="term" value="F:GTPase activity"/>
    <property type="evidence" value="ECO:0007669"/>
    <property type="project" value="InterPro"/>
</dbReference>
<accession>A0A814BZV4</accession>
<evidence type="ECO:0000313" key="4">
    <source>
        <dbReference type="EMBL" id="CAF0933580.1"/>
    </source>
</evidence>
<dbReference type="Proteomes" id="UP000663860">
    <property type="component" value="Unassembled WGS sequence"/>
</dbReference>
<dbReference type="EMBL" id="CAJOAY010004480">
    <property type="protein sequence ID" value="CAF4071559.1"/>
    <property type="molecule type" value="Genomic_DNA"/>
</dbReference>
<dbReference type="PANTHER" id="PTHR14819:SF25">
    <property type="entry name" value="CHROMOSOME UNDETERMINED SCAFFOLD_52, WHOLE GENOME SHOTGUN SEQUENCE"/>
    <property type="match status" value="1"/>
</dbReference>
<dbReference type="PANTHER" id="PTHR14819">
    <property type="entry name" value="GTP-BINDING"/>
    <property type="match status" value="1"/>
</dbReference>
<dbReference type="EMBL" id="CAJNON010000081">
    <property type="protein sequence ID" value="CAF0933580.1"/>
    <property type="molecule type" value="Genomic_DNA"/>
</dbReference>
<name>A0A814BZV4_9BILA</name>
<feature type="coiled-coil region" evidence="1">
    <location>
        <begin position="1320"/>
        <end position="1351"/>
    </location>
</feature>
<dbReference type="Proteomes" id="UP000663891">
    <property type="component" value="Unassembled WGS sequence"/>
</dbReference>
<protein>
    <recommendedName>
        <fullName evidence="2">VLIG-type G domain-containing protein</fullName>
    </recommendedName>
</protein>
<dbReference type="InterPro" id="IPR030383">
    <property type="entry name" value="G_VLIG_dom"/>
</dbReference>
<keyword evidence="1" id="KW-0175">Coiled coil</keyword>
<evidence type="ECO:0000313" key="6">
    <source>
        <dbReference type="EMBL" id="CAF4071559.1"/>
    </source>
</evidence>
<evidence type="ECO:0000313" key="5">
    <source>
        <dbReference type="EMBL" id="CAF3557855.1"/>
    </source>
</evidence>
<dbReference type="PROSITE" id="PS51717">
    <property type="entry name" value="G_VLIG"/>
    <property type="match status" value="1"/>
</dbReference>
<evidence type="ECO:0000313" key="3">
    <source>
        <dbReference type="EMBL" id="CAF0831721.1"/>
    </source>
</evidence>
<evidence type="ECO:0000313" key="7">
    <source>
        <dbReference type="Proteomes" id="UP000663891"/>
    </source>
</evidence>
<comment type="caution">
    <text evidence="4">The sequence shown here is derived from an EMBL/GenBank/DDBJ whole genome shotgun (WGS) entry which is preliminary data.</text>
</comment>